<dbReference type="InterPro" id="IPR005024">
    <property type="entry name" value="Snf7_fam"/>
</dbReference>
<keyword evidence="1" id="KW-0175">Coiled coil</keyword>
<dbReference type="Pfam" id="PF03357">
    <property type="entry name" value="Snf7"/>
    <property type="match status" value="1"/>
</dbReference>
<evidence type="ECO:0000256" key="2">
    <source>
        <dbReference type="SAM" id="MobiDB-lite"/>
    </source>
</evidence>
<dbReference type="PANTHER" id="PTHR22761">
    <property type="entry name" value="CHARGED MULTIVESICULAR BODY PROTEIN"/>
    <property type="match status" value="1"/>
</dbReference>
<dbReference type="EMBL" id="HBIN01022507">
    <property type="protein sequence ID" value="CAE0447306.1"/>
    <property type="molecule type" value="Transcribed_RNA"/>
</dbReference>
<dbReference type="GO" id="GO:0005771">
    <property type="term" value="C:multivesicular body"/>
    <property type="evidence" value="ECO:0007669"/>
    <property type="project" value="TreeGrafter"/>
</dbReference>
<evidence type="ECO:0000313" key="3">
    <source>
        <dbReference type="EMBL" id="CAE0447306.1"/>
    </source>
</evidence>
<reference evidence="4" key="1">
    <citation type="submission" date="2021-01" db="EMBL/GenBank/DDBJ databases">
        <authorList>
            <person name="Corre E."/>
            <person name="Pelletier E."/>
            <person name="Niang G."/>
            <person name="Scheremetjew M."/>
            <person name="Finn R."/>
            <person name="Kale V."/>
            <person name="Holt S."/>
            <person name="Cochrane G."/>
            <person name="Meng A."/>
            <person name="Brown T."/>
            <person name="Cohen L."/>
        </authorList>
    </citation>
    <scope>NUCLEOTIDE SEQUENCE</scope>
    <source>
        <strain evidence="4">GSBS06</strain>
    </source>
</reference>
<accession>A0A6S8G952</accession>
<proteinExistence type="predicted"/>
<feature type="compositionally biased region" description="Low complexity" evidence="2">
    <location>
        <begin position="20"/>
        <end position="37"/>
    </location>
</feature>
<evidence type="ECO:0000313" key="4">
    <source>
        <dbReference type="EMBL" id="CAE0447307.1"/>
    </source>
</evidence>
<gene>
    <name evidence="3" type="ORF">ASTO00021_LOCUS17280</name>
    <name evidence="4" type="ORF">ASTO00021_LOCUS17281</name>
</gene>
<dbReference type="GO" id="GO:0032511">
    <property type="term" value="P:late endosome to vacuole transport via multivesicular body sorting pathway"/>
    <property type="evidence" value="ECO:0007669"/>
    <property type="project" value="TreeGrafter"/>
</dbReference>
<dbReference type="Gene3D" id="1.10.287.1060">
    <property type="entry name" value="ESAT-6-like"/>
    <property type="match status" value="1"/>
</dbReference>
<organism evidence="4">
    <name type="scientific">Aplanochytrium stocchinoi</name>
    <dbReference type="NCBI Taxonomy" id="215587"/>
    <lineage>
        <taxon>Eukaryota</taxon>
        <taxon>Sar</taxon>
        <taxon>Stramenopiles</taxon>
        <taxon>Bigyra</taxon>
        <taxon>Labyrinthulomycetes</taxon>
        <taxon>Thraustochytrida</taxon>
        <taxon>Thraustochytriidae</taxon>
        <taxon>Aplanochytrium</taxon>
    </lineage>
</organism>
<dbReference type="EMBL" id="HBIN01022508">
    <property type="protein sequence ID" value="CAE0447307.1"/>
    <property type="molecule type" value="Transcribed_RNA"/>
</dbReference>
<name>A0A6S8G952_9STRA</name>
<dbReference type="GO" id="GO:0006900">
    <property type="term" value="P:vesicle budding from membrane"/>
    <property type="evidence" value="ECO:0007669"/>
    <property type="project" value="TreeGrafter"/>
</dbReference>
<evidence type="ECO:0000256" key="1">
    <source>
        <dbReference type="SAM" id="Coils"/>
    </source>
</evidence>
<feature type="coiled-coil region" evidence="1">
    <location>
        <begin position="40"/>
        <end position="107"/>
    </location>
</feature>
<protein>
    <submittedName>
        <fullName evidence="4">Uncharacterized protein</fullName>
    </submittedName>
</protein>
<feature type="region of interest" description="Disordered" evidence="2">
    <location>
        <begin position="17"/>
        <end position="38"/>
    </location>
</feature>
<sequence>MSHLDSLIYAMARKNKKKQAAAVPKPTAAKPTTNKTVQTAQHLKNVANRLNQRRTFLETKAASSKKQAIQLKKQGNKRQAILHLRRMKQFEKEALRMDDLIMQVENQQLAIESAGVMSDAVGAIQAGLSTQRNLANKLNPDKIADDLDEVQELMQDAEEVNMILGESAGLDAYDEDELMAELEEPDDYEVGVDASTFELPTAPVHTDLPKVPVGAIKNNPITAEDDEALRQLEAELL</sequence>
<dbReference type="Gene3D" id="6.10.250.1710">
    <property type="match status" value="1"/>
</dbReference>
<dbReference type="AlphaFoldDB" id="A0A6S8G952"/>